<feature type="domain" description="Acyltransferase 3" evidence="3">
    <location>
        <begin position="1"/>
        <end position="374"/>
    </location>
</feature>
<dbReference type="InterPro" id="IPR050879">
    <property type="entry name" value="Acyltransferase_3"/>
</dbReference>
<dbReference type="GO" id="GO:0016747">
    <property type="term" value="F:acyltransferase activity, transferring groups other than amino-acyl groups"/>
    <property type="evidence" value="ECO:0007669"/>
    <property type="project" value="InterPro"/>
</dbReference>
<dbReference type="PANTHER" id="PTHR23028">
    <property type="entry name" value="ACETYLTRANSFERASE"/>
    <property type="match status" value="1"/>
</dbReference>
<keyword evidence="4" id="KW-0012">Acyltransferase</keyword>
<evidence type="ECO:0000259" key="3">
    <source>
        <dbReference type="Pfam" id="PF01757"/>
    </source>
</evidence>
<dbReference type="PANTHER" id="PTHR23028:SF131">
    <property type="entry name" value="BLR2367 PROTEIN"/>
    <property type="match status" value="1"/>
</dbReference>
<dbReference type="Proteomes" id="UP000669179">
    <property type="component" value="Unassembled WGS sequence"/>
</dbReference>
<feature type="transmembrane region" description="Helical" evidence="2">
    <location>
        <begin position="182"/>
        <end position="201"/>
    </location>
</feature>
<proteinExistence type="predicted"/>
<evidence type="ECO:0000256" key="1">
    <source>
        <dbReference type="SAM" id="MobiDB-lite"/>
    </source>
</evidence>
<keyword evidence="4" id="KW-0808">Transferase</keyword>
<feature type="transmembrane region" description="Helical" evidence="2">
    <location>
        <begin position="75"/>
        <end position="93"/>
    </location>
</feature>
<keyword evidence="2" id="KW-0472">Membrane</keyword>
<feature type="transmembrane region" description="Helical" evidence="2">
    <location>
        <begin position="260"/>
        <end position="278"/>
    </location>
</feature>
<feature type="region of interest" description="Disordered" evidence="1">
    <location>
        <begin position="389"/>
        <end position="418"/>
    </location>
</feature>
<dbReference type="GO" id="GO:0000271">
    <property type="term" value="P:polysaccharide biosynthetic process"/>
    <property type="evidence" value="ECO:0007669"/>
    <property type="project" value="TreeGrafter"/>
</dbReference>
<organism evidence="4 5">
    <name type="scientific">Actinomadura barringtoniae</name>
    <dbReference type="NCBI Taxonomy" id="1427535"/>
    <lineage>
        <taxon>Bacteria</taxon>
        <taxon>Bacillati</taxon>
        <taxon>Actinomycetota</taxon>
        <taxon>Actinomycetes</taxon>
        <taxon>Streptosporangiales</taxon>
        <taxon>Thermomonosporaceae</taxon>
        <taxon>Actinomadura</taxon>
    </lineage>
</organism>
<evidence type="ECO:0000313" key="4">
    <source>
        <dbReference type="EMBL" id="MBO2446750.1"/>
    </source>
</evidence>
<feature type="transmembrane region" description="Helical" evidence="2">
    <location>
        <begin position="156"/>
        <end position="176"/>
    </location>
</feature>
<dbReference type="AlphaFoldDB" id="A0A939P746"/>
<feature type="transmembrane region" description="Helical" evidence="2">
    <location>
        <begin position="124"/>
        <end position="149"/>
    </location>
</feature>
<dbReference type="GO" id="GO:0016020">
    <property type="term" value="C:membrane"/>
    <property type="evidence" value="ECO:0007669"/>
    <property type="project" value="TreeGrafter"/>
</dbReference>
<keyword evidence="2" id="KW-0812">Transmembrane</keyword>
<feature type="transmembrane region" description="Helical" evidence="2">
    <location>
        <begin position="35"/>
        <end position="55"/>
    </location>
</feature>
<evidence type="ECO:0000256" key="2">
    <source>
        <dbReference type="SAM" id="Phobius"/>
    </source>
</evidence>
<keyword evidence="2" id="KW-1133">Transmembrane helix</keyword>
<protein>
    <submittedName>
        <fullName evidence="4">Acyltransferase</fullName>
    </submittedName>
</protein>
<evidence type="ECO:0000313" key="5">
    <source>
        <dbReference type="Proteomes" id="UP000669179"/>
    </source>
</evidence>
<sequence length="418" mass="44113">MDVLRGIAACAVAAHHAAGWFLPDLYRHTSRWFNLGIWGVLVFFLVSGYVIPASLEKTGSLRRFWIGRLFRIHPLVVVAVCGVGVLAVGNITASSARALSHAEPITAALAHGFLLQEMLNVPNAIVVMWTLSYEMVFYLLAAGLFAVGLHRRSAPIAVSLATVGFVLGAVVPAAFLSRHVGTVPVIAVAALLLAAAIAASVARPTGSLRTVGAVLGAVVALLLVTLNSRSGIGWSCALLAMMFTGTVLHRADQGRLRRSTAALTTAVVAVLAVVAGFWNSGVPAGVEKDYSTYPREWAIALVLAVAAFVAGRALSNRRMPGALAWLGTVSYSVYLIHPLLMAAMLAILPESQWGPAAFVAYFAILLPVSWLSYRIVEIPMQNLGRRLARRADPAPPSSSAAAPAEVPAPAPAERLEVL</sequence>
<dbReference type="EMBL" id="JAGEOJ010000002">
    <property type="protein sequence ID" value="MBO2446750.1"/>
    <property type="molecule type" value="Genomic_DNA"/>
</dbReference>
<accession>A0A939P746</accession>
<dbReference type="Pfam" id="PF01757">
    <property type="entry name" value="Acyl_transf_3"/>
    <property type="match status" value="1"/>
</dbReference>
<comment type="caution">
    <text evidence="4">The sequence shown here is derived from an EMBL/GenBank/DDBJ whole genome shotgun (WGS) entry which is preliminary data.</text>
</comment>
<reference evidence="4" key="1">
    <citation type="submission" date="2021-03" db="EMBL/GenBank/DDBJ databases">
        <authorList>
            <person name="Kanchanasin P."/>
            <person name="Saeng-In P."/>
            <person name="Phongsopitanun W."/>
            <person name="Yuki M."/>
            <person name="Kudo T."/>
            <person name="Ohkuma M."/>
            <person name="Tanasupawat S."/>
        </authorList>
    </citation>
    <scope>NUCLEOTIDE SEQUENCE</scope>
    <source>
        <strain evidence="4">GKU 128</strain>
    </source>
</reference>
<feature type="transmembrane region" description="Helical" evidence="2">
    <location>
        <begin position="298"/>
        <end position="315"/>
    </location>
</feature>
<feature type="transmembrane region" description="Helical" evidence="2">
    <location>
        <begin position="322"/>
        <end position="347"/>
    </location>
</feature>
<gene>
    <name evidence="4" type="ORF">J4573_06585</name>
</gene>
<dbReference type="InterPro" id="IPR002656">
    <property type="entry name" value="Acyl_transf_3_dom"/>
</dbReference>
<keyword evidence="5" id="KW-1185">Reference proteome</keyword>
<feature type="compositionally biased region" description="Low complexity" evidence="1">
    <location>
        <begin position="397"/>
        <end position="407"/>
    </location>
</feature>
<name>A0A939P746_9ACTN</name>
<feature type="transmembrane region" description="Helical" evidence="2">
    <location>
        <begin position="208"/>
        <end position="226"/>
    </location>
</feature>
<feature type="transmembrane region" description="Helical" evidence="2">
    <location>
        <begin position="232"/>
        <end position="248"/>
    </location>
</feature>
<feature type="transmembrane region" description="Helical" evidence="2">
    <location>
        <begin position="353"/>
        <end position="376"/>
    </location>
</feature>